<organism evidence="1 2">
    <name type="scientific">Psophocarpus tetragonolobus</name>
    <name type="common">Winged bean</name>
    <name type="synonym">Dolichos tetragonolobus</name>
    <dbReference type="NCBI Taxonomy" id="3891"/>
    <lineage>
        <taxon>Eukaryota</taxon>
        <taxon>Viridiplantae</taxon>
        <taxon>Streptophyta</taxon>
        <taxon>Embryophyta</taxon>
        <taxon>Tracheophyta</taxon>
        <taxon>Spermatophyta</taxon>
        <taxon>Magnoliopsida</taxon>
        <taxon>eudicotyledons</taxon>
        <taxon>Gunneridae</taxon>
        <taxon>Pentapetalae</taxon>
        <taxon>rosids</taxon>
        <taxon>fabids</taxon>
        <taxon>Fabales</taxon>
        <taxon>Fabaceae</taxon>
        <taxon>Papilionoideae</taxon>
        <taxon>50 kb inversion clade</taxon>
        <taxon>NPAAA clade</taxon>
        <taxon>indigoferoid/millettioid clade</taxon>
        <taxon>Phaseoleae</taxon>
        <taxon>Psophocarpus</taxon>
    </lineage>
</organism>
<dbReference type="AlphaFoldDB" id="A0AAN9SVJ6"/>
<protein>
    <submittedName>
        <fullName evidence="1">Uncharacterized protein</fullName>
    </submittedName>
</protein>
<gene>
    <name evidence="1" type="ORF">VNO78_08756</name>
</gene>
<evidence type="ECO:0000313" key="1">
    <source>
        <dbReference type="EMBL" id="KAK7407113.1"/>
    </source>
</evidence>
<sequence length="131" mass="14602">MYQSDPASPSVRWGQGGLACDPPQFDIVGLIPEELFIKGAISFSLLVYTFDSILSIELIPKHYYYIINFPKSNQTRILNSQYNKPQHNHHCSRQVNDSSPLHLKLSLSSFSLLLHNLVPGRTTCPGSGSLS</sequence>
<name>A0AAN9SVJ6_PSOTE</name>
<keyword evidence="2" id="KW-1185">Reference proteome</keyword>
<dbReference type="Proteomes" id="UP001386955">
    <property type="component" value="Unassembled WGS sequence"/>
</dbReference>
<proteinExistence type="predicted"/>
<comment type="caution">
    <text evidence="1">The sequence shown here is derived from an EMBL/GenBank/DDBJ whole genome shotgun (WGS) entry which is preliminary data.</text>
</comment>
<accession>A0AAN9SVJ6</accession>
<dbReference type="EMBL" id="JAYMYS010000002">
    <property type="protein sequence ID" value="KAK7407113.1"/>
    <property type="molecule type" value="Genomic_DNA"/>
</dbReference>
<reference evidence="1 2" key="1">
    <citation type="submission" date="2024-01" db="EMBL/GenBank/DDBJ databases">
        <title>The genomes of 5 underutilized Papilionoideae crops provide insights into root nodulation and disease resistanc.</title>
        <authorList>
            <person name="Jiang F."/>
        </authorList>
    </citation>
    <scope>NUCLEOTIDE SEQUENCE [LARGE SCALE GENOMIC DNA]</scope>
    <source>
        <strain evidence="1">DUOXIRENSHENG_FW03</strain>
        <tissue evidence="1">Leaves</tissue>
    </source>
</reference>
<evidence type="ECO:0000313" key="2">
    <source>
        <dbReference type="Proteomes" id="UP001386955"/>
    </source>
</evidence>